<feature type="compositionally biased region" description="Polar residues" evidence="1">
    <location>
        <begin position="254"/>
        <end position="265"/>
    </location>
</feature>
<organism evidence="2 3">
    <name type="scientific">Heterodermia speciosa</name>
    <dbReference type="NCBI Taxonomy" id="116794"/>
    <lineage>
        <taxon>Eukaryota</taxon>
        <taxon>Fungi</taxon>
        <taxon>Dikarya</taxon>
        <taxon>Ascomycota</taxon>
        <taxon>Pezizomycotina</taxon>
        <taxon>Lecanoromycetes</taxon>
        <taxon>OSLEUM clade</taxon>
        <taxon>Lecanoromycetidae</taxon>
        <taxon>Caliciales</taxon>
        <taxon>Physciaceae</taxon>
        <taxon>Heterodermia</taxon>
    </lineage>
</organism>
<feature type="region of interest" description="Disordered" evidence="1">
    <location>
        <begin position="575"/>
        <end position="636"/>
    </location>
</feature>
<dbReference type="OrthoDB" id="5412882at2759"/>
<dbReference type="AlphaFoldDB" id="A0A8H3I6P0"/>
<feature type="compositionally biased region" description="Basic and acidic residues" evidence="1">
    <location>
        <begin position="121"/>
        <end position="131"/>
    </location>
</feature>
<feature type="compositionally biased region" description="Basic and acidic residues" evidence="1">
    <location>
        <begin position="139"/>
        <end position="150"/>
    </location>
</feature>
<evidence type="ECO:0000256" key="1">
    <source>
        <dbReference type="SAM" id="MobiDB-lite"/>
    </source>
</evidence>
<feature type="compositionally biased region" description="Low complexity" evidence="1">
    <location>
        <begin position="410"/>
        <end position="430"/>
    </location>
</feature>
<feature type="compositionally biased region" description="Basic and acidic residues" evidence="1">
    <location>
        <begin position="611"/>
        <end position="621"/>
    </location>
</feature>
<feature type="compositionally biased region" description="Polar residues" evidence="1">
    <location>
        <begin position="153"/>
        <end position="170"/>
    </location>
</feature>
<feature type="compositionally biased region" description="Low complexity" evidence="1">
    <location>
        <begin position="21"/>
        <end position="37"/>
    </location>
</feature>
<feature type="region of interest" description="Disordered" evidence="1">
    <location>
        <begin position="385"/>
        <end position="448"/>
    </location>
</feature>
<feature type="region of interest" description="Disordered" evidence="1">
    <location>
        <begin position="1"/>
        <end position="89"/>
    </location>
</feature>
<reference evidence="2" key="1">
    <citation type="submission" date="2021-03" db="EMBL/GenBank/DDBJ databases">
        <authorList>
            <person name="Tagirdzhanova G."/>
        </authorList>
    </citation>
    <scope>NUCLEOTIDE SEQUENCE</scope>
</reference>
<protein>
    <submittedName>
        <fullName evidence="2">Uncharacterized protein</fullName>
    </submittedName>
</protein>
<keyword evidence="3" id="KW-1185">Reference proteome</keyword>
<feature type="compositionally biased region" description="Basic and acidic residues" evidence="1">
    <location>
        <begin position="223"/>
        <end position="244"/>
    </location>
</feature>
<feature type="compositionally biased region" description="Polar residues" evidence="1">
    <location>
        <begin position="385"/>
        <end position="403"/>
    </location>
</feature>
<dbReference type="EMBL" id="CAJPDS010000003">
    <property type="protein sequence ID" value="CAF9905315.1"/>
    <property type="molecule type" value="Genomic_DNA"/>
</dbReference>
<gene>
    <name evidence="2" type="ORF">HETSPECPRED_004949</name>
</gene>
<dbReference type="Proteomes" id="UP000664521">
    <property type="component" value="Unassembled WGS sequence"/>
</dbReference>
<comment type="caution">
    <text evidence="2">The sequence shown here is derived from an EMBL/GenBank/DDBJ whole genome shotgun (WGS) entry which is preliminary data.</text>
</comment>
<proteinExistence type="predicted"/>
<evidence type="ECO:0000313" key="3">
    <source>
        <dbReference type="Proteomes" id="UP000664521"/>
    </source>
</evidence>
<feature type="compositionally biased region" description="Polar residues" evidence="1">
    <location>
        <begin position="310"/>
        <end position="362"/>
    </location>
</feature>
<feature type="compositionally biased region" description="Polar residues" evidence="1">
    <location>
        <begin position="272"/>
        <end position="298"/>
    </location>
</feature>
<name>A0A8H3I6P0_9LECA</name>
<evidence type="ECO:0000313" key="2">
    <source>
        <dbReference type="EMBL" id="CAF9905315.1"/>
    </source>
</evidence>
<feature type="region of interest" description="Disordered" evidence="1">
    <location>
        <begin position="109"/>
        <end position="373"/>
    </location>
</feature>
<accession>A0A8H3I6P0</accession>
<sequence>MSAEAHHEQSLSPNTTDDVDSTIVSTTPTGTPRITPGLLRPVRSTHLELATPTPAPTRHSSLAPEADPTQPTNANEIAGRGFGNTDNHRASSISAISALTIPPYQLRDSDHFEMSSEDDEDKARTKTHYDKNSTILGRYSKDLGITDRRPKNWYSTPPRTPASANTTEAPTSPRDVEGMVGLEQASIDASASTPGVRGIDTESASSTVDKARHGSGSTADSGNGERRGSEARNWEEVHAARREATATSTANPVDLTSTSQAQSGQGIFRRYPSTSTNGVKSPASVTTMNRYPSTSTGAMKSPDHGDHPATPTTAGVSQASLTHTIQRYPSTSTTAMKSPALGTSNNDSESPKSFRSFATDSTGGRAERGLHVPFLPKSLRLSIGRTSNDTARQSSNEVTPTTPSEDRKGSFSGSAGRRNSASSSLGRRGSIPVAGNGQPLKSVSEDGDFMEYDGEAEINNATTAAAARPKIVNQRASSREVVGLKEILKEDPPTTTTARQRNIVDTSPTKSKFARFLGENVRFGSKRQGIVGVPVSKEAEDVTLSNTGSENDPVGLGIYQTSGSAASYADGLRSNPVRRAASTPVRSTPARRERRVTFPGSYVDVRTGLQPEEREKEKREVCNPFLRSPGPPIYTS</sequence>